<evidence type="ECO:0000313" key="1">
    <source>
        <dbReference type="EMBL" id="RUP50550.1"/>
    </source>
</evidence>
<protein>
    <submittedName>
        <fullName evidence="1">Uncharacterized protein</fullName>
    </submittedName>
</protein>
<accession>A0A433DI74</accession>
<reference evidence="1 2" key="1">
    <citation type="journal article" date="2018" name="New Phytol.">
        <title>Phylogenomics of Endogonaceae and evolution of mycorrhizas within Mucoromycota.</title>
        <authorList>
            <person name="Chang Y."/>
            <person name="Desiro A."/>
            <person name="Na H."/>
            <person name="Sandor L."/>
            <person name="Lipzen A."/>
            <person name="Clum A."/>
            <person name="Barry K."/>
            <person name="Grigoriev I.V."/>
            <person name="Martin F.M."/>
            <person name="Stajich J.E."/>
            <person name="Smith M.E."/>
            <person name="Bonito G."/>
            <person name="Spatafora J.W."/>
        </authorList>
    </citation>
    <scope>NUCLEOTIDE SEQUENCE [LARGE SCALE GENOMIC DNA]</scope>
    <source>
        <strain evidence="1 2">GMNB39</strain>
    </source>
</reference>
<evidence type="ECO:0000313" key="2">
    <source>
        <dbReference type="Proteomes" id="UP000268093"/>
    </source>
</evidence>
<dbReference type="AlphaFoldDB" id="A0A433DI74"/>
<dbReference type="EMBL" id="RBNI01001350">
    <property type="protein sequence ID" value="RUP50550.1"/>
    <property type="molecule type" value="Genomic_DNA"/>
</dbReference>
<sequence>MRALLTLRAPPGVRAPSLLFYLFIYFGDRRFGHRPLRLDEGLVNTQRIAFLFNQFQPAALHLLFVDAWYLQTAWFATDALSISLVQFDAWLSYCLTMLKLGAALTTK</sequence>
<gene>
    <name evidence="1" type="ORF">BC936DRAFT_138648</name>
</gene>
<keyword evidence="2" id="KW-1185">Reference proteome</keyword>
<dbReference type="Proteomes" id="UP000268093">
    <property type="component" value="Unassembled WGS sequence"/>
</dbReference>
<proteinExistence type="predicted"/>
<name>A0A433DI74_9FUNG</name>
<comment type="caution">
    <text evidence="1">The sequence shown here is derived from an EMBL/GenBank/DDBJ whole genome shotgun (WGS) entry which is preliminary data.</text>
</comment>
<organism evidence="1 2">
    <name type="scientific">Jimgerdemannia flammicorona</name>
    <dbReference type="NCBI Taxonomy" id="994334"/>
    <lineage>
        <taxon>Eukaryota</taxon>
        <taxon>Fungi</taxon>
        <taxon>Fungi incertae sedis</taxon>
        <taxon>Mucoromycota</taxon>
        <taxon>Mucoromycotina</taxon>
        <taxon>Endogonomycetes</taxon>
        <taxon>Endogonales</taxon>
        <taxon>Endogonaceae</taxon>
        <taxon>Jimgerdemannia</taxon>
    </lineage>
</organism>